<dbReference type="InterPro" id="IPR045121">
    <property type="entry name" value="CoAse"/>
</dbReference>
<evidence type="ECO:0000259" key="7">
    <source>
        <dbReference type="PROSITE" id="PS51462"/>
    </source>
</evidence>
<keyword evidence="3" id="KW-0479">Metal-binding</keyword>
<feature type="domain" description="Nudix hydrolase" evidence="7">
    <location>
        <begin position="31"/>
        <end position="164"/>
    </location>
</feature>
<evidence type="ECO:0000256" key="2">
    <source>
        <dbReference type="ARBA" id="ARBA00001946"/>
    </source>
</evidence>
<sequence length="195" mass="22101">MDLVEFKARYSLNTLPELDPIQSDLGQVETNLRQAAVLIAIHEINNQLHVILTRRPTHLRAHPGQISFPGGKVEQTDISYQATALREAQEEIGLLNTNVEVIGALPAHKTFTGFEITPFVATVKQSFVPVIDPGEVDEYFTVPLSFLLKRYNRQSQLYTRKGVQYPVHFIPYKQHFIWGATAAMIDLLCRHLSHN</sequence>
<proteinExistence type="predicted"/>
<evidence type="ECO:0000256" key="1">
    <source>
        <dbReference type="ARBA" id="ARBA00001936"/>
    </source>
</evidence>
<keyword evidence="9" id="KW-1185">Reference proteome</keyword>
<dbReference type="InterPro" id="IPR015797">
    <property type="entry name" value="NUDIX_hydrolase-like_dom_sf"/>
</dbReference>
<dbReference type="InterPro" id="IPR000086">
    <property type="entry name" value="NUDIX_hydrolase_dom"/>
</dbReference>
<dbReference type="PANTHER" id="PTHR12992:SF11">
    <property type="entry name" value="MITOCHONDRIAL COENZYME A DIPHOSPHATASE NUDT8"/>
    <property type="match status" value="1"/>
</dbReference>
<accession>A0A9X2CGF6</accession>
<keyword evidence="5" id="KW-0460">Magnesium</keyword>
<evidence type="ECO:0000256" key="6">
    <source>
        <dbReference type="ARBA" id="ARBA00023211"/>
    </source>
</evidence>
<comment type="caution">
    <text evidence="8">The sequence shown here is derived from an EMBL/GenBank/DDBJ whole genome shotgun (WGS) entry which is preliminary data.</text>
</comment>
<dbReference type="PANTHER" id="PTHR12992">
    <property type="entry name" value="NUDIX HYDROLASE"/>
    <property type="match status" value="1"/>
</dbReference>
<keyword evidence="4" id="KW-0378">Hydrolase</keyword>
<dbReference type="SUPFAM" id="SSF55811">
    <property type="entry name" value="Nudix"/>
    <property type="match status" value="1"/>
</dbReference>
<dbReference type="EMBL" id="JAKILB010000001">
    <property type="protein sequence ID" value="MCL1137375.1"/>
    <property type="molecule type" value="Genomic_DNA"/>
</dbReference>
<dbReference type="GO" id="GO:0010945">
    <property type="term" value="F:coenzyme A diphosphatase activity"/>
    <property type="evidence" value="ECO:0007669"/>
    <property type="project" value="InterPro"/>
</dbReference>
<evidence type="ECO:0000256" key="3">
    <source>
        <dbReference type="ARBA" id="ARBA00022723"/>
    </source>
</evidence>
<gene>
    <name evidence="8" type="ORF">L2740_02210</name>
</gene>
<organism evidence="8 9">
    <name type="scientific">Shewanella pneumatophori</name>
    <dbReference type="NCBI Taxonomy" id="314092"/>
    <lineage>
        <taxon>Bacteria</taxon>
        <taxon>Pseudomonadati</taxon>
        <taxon>Pseudomonadota</taxon>
        <taxon>Gammaproteobacteria</taxon>
        <taxon>Alteromonadales</taxon>
        <taxon>Shewanellaceae</taxon>
        <taxon>Shewanella</taxon>
    </lineage>
</organism>
<evidence type="ECO:0000313" key="8">
    <source>
        <dbReference type="EMBL" id="MCL1137375.1"/>
    </source>
</evidence>
<dbReference type="PROSITE" id="PS51462">
    <property type="entry name" value="NUDIX"/>
    <property type="match status" value="1"/>
</dbReference>
<comment type="cofactor">
    <cofactor evidence="1">
        <name>Mn(2+)</name>
        <dbReference type="ChEBI" id="CHEBI:29035"/>
    </cofactor>
</comment>
<name>A0A9X2CGF6_9GAMM</name>
<dbReference type="GO" id="GO:0046872">
    <property type="term" value="F:metal ion binding"/>
    <property type="evidence" value="ECO:0007669"/>
    <property type="project" value="UniProtKB-KW"/>
</dbReference>
<dbReference type="NCBIfam" id="NF007980">
    <property type="entry name" value="PRK10707.1"/>
    <property type="match status" value="1"/>
</dbReference>
<dbReference type="AlphaFoldDB" id="A0A9X2CGF6"/>
<protein>
    <submittedName>
        <fullName evidence="8">CoA pyrophosphatase</fullName>
    </submittedName>
</protein>
<keyword evidence="6" id="KW-0464">Manganese</keyword>
<dbReference type="Proteomes" id="UP001139293">
    <property type="component" value="Unassembled WGS sequence"/>
</dbReference>
<dbReference type="RefSeq" id="WP_248948370.1">
    <property type="nucleotide sequence ID" value="NZ_JAKILB010000001.1"/>
</dbReference>
<evidence type="ECO:0000256" key="4">
    <source>
        <dbReference type="ARBA" id="ARBA00022801"/>
    </source>
</evidence>
<dbReference type="CDD" id="cd03426">
    <property type="entry name" value="NUDIX_CoAse_Nudt7"/>
    <property type="match status" value="1"/>
</dbReference>
<evidence type="ECO:0000313" key="9">
    <source>
        <dbReference type="Proteomes" id="UP001139293"/>
    </source>
</evidence>
<evidence type="ECO:0000256" key="5">
    <source>
        <dbReference type="ARBA" id="ARBA00022842"/>
    </source>
</evidence>
<comment type="cofactor">
    <cofactor evidence="2">
        <name>Mg(2+)</name>
        <dbReference type="ChEBI" id="CHEBI:18420"/>
    </cofactor>
</comment>
<dbReference type="Gene3D" id="3.90.79.10">
    <property type="entry name" value="Nucleoside Triphosphate Pyrophosphohydrolase"/>
    <property type="match status" value="1"/>
</dbReference>
<dbReference type="Pfam" id="PF00293">
    <property type="entry name" value="NUDIX"/>
    <property type="match status" value="1"/>
</dbReference>
<reference evidence="8" key="1">
    <citation type="submission" date="2022-01" db="EMBL/GenBank/DDBJ databases">
        <title>Whole genome-based taxonomy of the Shewanellaceae.</title>
        <authorList>
            <person name="Martin-Rodriguez A.J."/>
        </authorList>
    </citation>
    <scope>NUCLEOTIDE SEQUENCE</scope>
    <source>
        <strain evidence="8">KCTC 23973</strain>
    </source>
</reference>